<evidence type="ECO:0000313" key="2">
    <source>
        <dbReference type="Proteomes" id="UP001177260"/>
    </source>
</evidence>
<protein>
    <submittedName>
        <fullName evidence="1">Uncharacterized protein</fullName>
    </submittedName>
</protein>
<organism evidence="1 2">
    <name type="scientific">Aspergillus melleus</name>
    <dbReference type="NCBI Taxonomy" id="138277"/>
    <lineage>
        <taxon>Eukaryota</taxon>
        <taxon>Fungi</taxon>
        <taxon>Dikarya</taxon>
        <taxon>Ascomycota</taxon>
        <taxon>Pezizomycotina</taxon>
        <taxon>Eurotiomycetes</taxon>
        <taxon>Eurotiomycetidae</taxon>
        <taxon>Eurotiales</taxon>
        <taxon>Aspergillaceae</taxon>
        <taxon>Aspergillus</taxon>
        <taxon>Aspergillus subgen. Circumdati</taxon>
    </lineage>
</organism>
<gene>
    <name evidence="1" type="ORF">N8T08_010182</name>
</gene>
<comment type="caution">
    <text evidence="1">The sequence shown here is derived from an EMBL/GenBank/DDBJ whole genome shotgun (WGS) entry which is preliminary data.</text>
</comment>
<dbReference type="Proteomes" id="UP001177260">
    <property type="component" value="Unassembled WGS sequence"/>
</dbReference>
<name>A0ACC3BCJ1_9EURO</name>
<accession>A0ACC3BCJ1</accession>
<reference evidence="1 2" key="1">
    <citation type="journal article" date="2023" name="ACS Omega">
        <title>Identification of the Neoaspergillic Acid Biosynthesis Gene Cluster by Establishing an In Vitro CRISPR-Ribonucleoprotein Genetic System in Aspergillus melleus.</title>
        <authorList>
            <person name="Yuan B."/>
            <person name="Grau M.F."/>
            <person name="Murata R.M."/>
            <person name="Torok T."/>
            <person name="Venkateswaran K."/>
            <person name="Stajich J.E."/>
            <person name="Wang C.C.C."/>
        </authorList>
    </citation>
    <scope>NUCLEOTIDE SEQUENCE [LARGE SCALE GENOMIC DNA]</scope>
    <source>
        <strain evidence="1 2">IMV 1140</strain>
    </source>
</reference>
<keyword evidence="2" id="KW-1185">Reference proteome</keyword>
<evidence type="ECO:0000313" key="1">
    <source>
        <dbReference type="EMBL" id="KAK1148371.1"/>
    </source>
</evidence>
<proteinExistence type="predicted"/>
<sequence length="161" mass="17968">MSSPDSSTPPSTGDSLFRFHGSSPDSIFADSALLDWEYATNGCSHPLFPPPGGTFPDPKVASMGHYTMMGVSGFPDPTVVPSPPANMCPKEPSRRVAKRQMNTMAARRYRQRRLDRMNELEAELEAVKREREEWRVKASKLEGEASALKRLLESQKIKKET</sequence>
<dbReference type="EMBL" id="JAOPJF010000008">
    <property type="protein sequence ID" value="KAK1148371.1"/>
    <property type="molecule type" value="Genomic_DNA"/>
</dbReference>